<feature type="transmembrane region" description="Helical" evidence="2">
    <location>
        <begin position="135"/>
        <end position="166"/>
    </location>
</feature>
<comment type="caution">
    <text evidence="3">The sequence shown here is derived from an EMBL/GenBank/DDBJ whole genome shotgun (WGS) entry which is preliminary data.</text>
</comment>
<keyword evidence="2" id="KW-0472">Membrane</keyword>
<sequence>MAAGHDQHSRKICRKRRSWCSFLKACFGRPPTDTEKKYVGKFLKFKRKKSSLVRTVPISHSTFTTSSSYVTGWRDTSGHQVIITNKIDDQILEKSKNLQTTNRKSSDSVPPPQPRRKREKATAVDGGRKGKFDSWIGAVITTVTLTVMLIWGKACAVVCMAAWFYIIPRLITTPNYYYNQELRNSSNDEGEFDSWDYKKRVVLQGLLERNQHVRASLSK</sequence>
<reference evidence="3" key="2">
    <citation type="journal article" date="2024" name="Plant">
        <title>Genomic evolution and insights into agronomic trait innovations of Sesamum species.</title>
        <authorList>
            <person name="Miao H."/>
            <person name="Wang L."/>
            <person name="Qu L."/>
            <person name="Liu H."/>
            <person name="Sun Y."/>
            <person name="Le M."/>
            <person name="Wang Q."/>
            <person name="Wei S."/>
            <person name="Zheng Y."/>
            <person name="Lin W."/>
            <person name="Duan Y."/>
            <person name="Cao H."/>
            <person name="Xiong S."/>
            <person name="Wang X."/>
            <person name="Wei L."/>
            <person name="Li C."/>
            <person name="Ma Q."/>
            <person name="Ju M."/>
            <person name="Zhao R."/>
            <person name="Li G."/>
            <person name="Mu C."/>
            <person name="Tian Q."/>
            <person name="Mei H."/>
            <person name="Zhang T."/>
            <person name="Gao T."/>
            <person name="Zhang H."/>
        </authorList>
    </citation>
    <scope>NUCLEOTIDE SEQUENCE</scope>
    <source>
        <strain evidence="3">3651</strain>
    </source>
</reference>
<accession>A0AAE2CID1</accession>
<evidence type="ECO:0000313" key="4">
    <source>
        <dbReference type="Proteomes" id="UP001293254"/>
    </source>
</evidence>
<name>A0AAE2CID1_9LAMI</name>
<evidence type="ECO:0000256" key="2">
    <source>
        <dbReference type="SAM" id="Phobius"/>
    </source>
</evidence>
<dbReference type="InterPro" id="IPR040411">
    <property type="entry name" value="At5g23160-like"/>
</dbReference>
<keyword evidence="2" id="KW-0812">Transmembrane</keyword>
<keyword evidence="2" id="KW-1133">Transmembrane helix</keyword>
<evidence type="ECO:0000256" key="1">
    <source>
        <dbReference type="SAM" id="MobiDB-lite"/>
    </source>
</evidence>
<keyword evidence="4" id="KW-1185">Reference proteome</keyword>
<reference evidence="3" key="1">
    <citation type="submission" date="2020-06" db="EMBL/GenBank/DDBJ databases">
        <authorList>
            <person name="Li T."/>
            <person name="Hu X."/>
            <person name="Zhang T."/>
            <person name="Song X."/>
            <person name="Zhang H."/>
            <person name="Dai N."/>
            <person name="Sheng W."/>
            <person name="Hou X."/>
            <person name="Wei L."/>
        </authorList>
    </citation>
    <scope>NUCLEOTIDE SEQUENCE</scope>
    <source>
        <strain evidence="3">3651</strain>
        <tissue evidence="3">Leaf</tissue>
    </source>
</reference>
<protein>
    <submittedName>
        <fullName evidence="3">Uncharacterized protein</fullName>
    </submittedName>
</protein>
<dbReference type="AlphaFoldDB" id="A0AAE2CID1"/>
<dbReference type="EMBL" id="JACGWO010000007">
    <property type="protein sequence ID" value="KAK4423257.1"/>
    <property type="molecule type" value="Genomic_DNA"/>
</dbReference>
<proteinExistence type="predicted"/>
<dbReference type="PANTHER" id="PTHR34379:SF3">
    <property type="entry name" value="PROTEIN, PUTATIVE-RELATED"/>
    <property type="match status" value="1"/>
</dbReference>
<feature type="region of interest" description="Disordered" evidence="1">
    <location>
        <begin position="95"/>
        <end position="127"/>
    </location>
</feature>
<dbReference type="PANTHER" id="PTHR34379">
    <property type="entry name" value="OS07G0553800 PROTEIN"/>
    <property type="match status" value="1"/>
</dbReference>
<gene>
    <name evidence="3" type="ORF">Salat_1908500</name>
</gene>
<organism evidence="3 4">
    <name type="scientific">Sesamum alatum</name>
    <dbReference type="NCBI Taxonomy" id="300844"/>
    <lineage>
        <taxon>Eukaryota</taxon>
        <taxon>Viridiplantae</taxon>
        <taxon>Streptophyta</taxon>
        <taxon>Embryophyta</taxon>
        <taxon>Tracheophyta</taxon>
        <taxon>Spermatophyta</taxon>
        <taxon>Magnoliopsida</taxon>
        <taxon>eudicotyledons</taxon>
        <taxon>Gunneridae</taxon>
        <taxon>Pentapetalae</taxon>
        <taxon>asterids</taxon>
        <taxon>lamiids</taxon>
        <taxon>Lamiales</taxon>
        <taxon>Pedaliaceae</taxon>
        <taxon>Sesamum</taxon>
    </lineage>
</organism>
<dbReference type="Proteomes" id="UP001293254">
    <property type="component" value="Unassembled WGS sequence"/>
</dbReference>
<evidence type="ECO:0000313" key="3">
    <source>
        <dbReference type="EMBL" id="KAK4423257.1"/>
    </source>
</evidence>